<evidence type="ECO:0000259" key="2">
    <source>
        <dbReference type="Pfam" id="PF00326"/>
    </source>
</evidence>
<proteinExistence type="predicted"/>
<dbReference type="GO" id="GO:0006508">
    <property type="term" value="P:proteolysis"/>
    <property type="evidence" value="ECO:0007669"/>
    <property type="project" value="InterPro"/>
</dbReference>
<feature type="signal peptide" evidence="1">
    <location>
        <begin position="1"/>
        <end position="40"/>
    </location>
</feature>
<sequence length="546" mass="56732">MCTDTPIPLIVPAVVSVAVPARVLRAAVAALALATGLACAAGNGDSGGTGASAPSAALSGSPASSVSSASAASAMAQLAPAPPPGTLLDGPTLVPIPLGGGASVDSLEPATLSAVLKRAQGGVLMAIAGEPLCSITVYKMRYATGGGRGEATDAGGVIMLPGGDDQRCMGPRPVLLYAHGTVLDRNFSMARLNGEARLVAAMFVAQGYVVVAPDYAGYGVSSLPYHPYLNADQQAGDMVDALRAARIALPRLSVRTSDKLFVTGYSQGGFVALATQRAMQERYGDEFHVTATAGLSGPYALLQMADDIFSGRPNVGITAYLPLLTTAGQKSGATLYTSPAELYEEPYADGIESVLPATQRMDDLIKQGKLPAGALFAGDAPPQGESASTHFADTNLVRTSYRKAYLQDVAAHPCGTDPAQPLACHSANRLRLWLQKNDLRSYQPRSPLLLCGGQRDPVVPFANASAAHDYFAAHGVAPQLLDLEAPAPDAYQDIRAGFAKAVERTRADAVAHDHDPHKAVLDNYHGRLVAQYCLMAAREFFRTPAP</sequence>
<organism evidence="3 4">
    <name type="scientific">Rugamonas brunnea</name>
    <dbReference type="NCBI Taxonomy" id="2758569"/>
    <lineage>
        <taxon>Bacteria</taxon>
        <taxon>Pseudomonadati</taxon>
        <taxon>Pseudomonadota</taxon>
        <taxon>Betaproteobacteria</taxon>
        <taxon>Burkholderiales</taxon>
        <taxon>Oxalobacteraceae</taxon>
        <taxon>Telluria group</taxon>
        <taxon>Rugamonas</taxon>
    </lineage>
</organism>
<accession>A0A7W2ID58</accession>
<keyword evidence="4" id="KW-1185">Reference proteome</keyword>
<dbReference type="InterPro" id="IPR001375">
    <property type="entry name" value="Peptidase_S9_cat"/>
</dbReference>
<dbReference type="PANTHER" id="PTHR34853:SF1">
    <property type="entry name" value="LIPASE 5"/>
    <property type="match status" value="1"/>
</dbReference>
<dbReference type="SUPFAM" id="SSF53474">
    <property type="entry name" value="alpha/beta-Hydrolases"/>
    <property type="match status" value="1"/>
</dbReference>
<evidence type="ECO:0000256" key="1">
    <source>
        <dbReference type="SAM" id="SignalP"/>
    </source>
</evidence>
<feature type="domain" description="Peptidase S9 prolyl oligopeptidase catalytic" evidence="2">
    <location>
        <begin position="200"/>
        <end position="283"/>
    </location>
</feature>
<dbReference type="Proteomes" id="UP000534388">
    <property type="component" value="Unassembled WGS sequence"/>
</dbReference>
<dbReference type="EMBL" id="JACEZT010000013">
    <property type="protein sequence ID" value="MBA5639044.1"/>
    <property type="molecule type" value="Genomic_DNA"/>
</dbReference>
<evidence type="ECO:0000313" key="3">
    <source>
        <dbReference type="EMBL" id="MBA5639044.1"/>
    </source>
</evidence>
<dbReference type="RefSeq" id="WP_182165196.1">
    <property type="nucleotide sequence ID" value="NZ_JACEZT010000013.1"/>
</dbReference>
<dbReference type="PANTHER" id="PTHR34853">
    <property type="match status" value="1"/>
</dbReference>
<gene>
    <name evidence="3" type="ORF">H3H37_18455</name>
</gene>
<comment type="caution">
    <text evidence="3">The sequence shown here is derived from an EMBL/GenBank/DDBJ whole genome shotgun (WGS) entry which is preliminary data.</text>
</comment>
<dbReference type="AlphaFoldDB" id="A0A7W2ID58"/>
<dbReference type="GO" id="GO:0004806">
    <property type="term" value="F:triacylglycerol lipase activity"/>
    <property type="evidence" value="ECO:0007669"/>
    <property type="project" value="InterPro"/>
</dbReference>
<dbReference type="Pfam" id="PF00326">
    <property type="entry name" value="Peptidase_S9"/>
    <property type="match status" value="1"/>
</dbReference>
<dbReference type="InterPro" id="IPR005152">
    <property type="entry name" value="Lipase_secreted"/>
</dbReference>
<dbReference type="Gene3D" id="3.40.50.1820">
    <property type="entry name" value="alpha/beta hydrolase"/>
    <property type="match status" value="2"/>
</dbReference>
<dbReference type="GO" id="GO:0008236">
    <property type="term" value="F:serine-type peptidase activity"/>
    <property type="evidence" value="ECO:0007669"/>
    <property type="project" value="InterPro"/>
</dbReference>
<keyword evidence="1" id="KW-0732">Signal</keyword>
<dbReference type="InterPro" id="IPR029058">
    <property type="entry name" value="AB_hydrolase_fold"/>
</dbReference>
<dbReference type="GO" id="GO:0016042">
    <property type="term" value="P:lipid catabolic process"/>
    <property type="evidence" value="ECO:0007669"/>
    <property type="project" value="InterPro"/>
</dbReference>
<protein>
    <submittedName>
        <fullName evidence="3">Prolyl oligopeptidase family serine peptidase</fullName>
    </submittedName>
</protein>
<name>A0A7W2ID58_9BURK</name>
<feature type="chain" id="PRO_5030507270" evidence="1">
    <location>
        <begin position="41"/>
        <end position="546"/>
    </location>
</feature>
<reference evidence="3 4" key="1">
    <citation type="submission" date="2020-07" db="EMBL/GenBank/DDBJ databases">
        <title>Novel species isolated from subtropical streams in China.</title>
        <authorList>
            <person name="Lu H."/>
        </authorList>
    </citation>
    <scope>NUCLEOTIDE SEQUENCE [LARGE SCALE GENOMIC DNA]</scope>
    <source>
        <strain evidence="3 4">LX20W</strain>
    </source>
</reference>
<evidence type="ECO:0000313" key="4">
    <source>
        <dbReference type="Proteomes" id="UP000534388"/>
    </source>
</evidence>